<accession>A0AAN6TVU8</accession>
<dbReference type="PROSITE" id="PS50048">
    <property type="entry name" value="ZN2_CY6_FUNGAL_2"/>
    <property type="match status" value="1"/>
</dbReference>
<feature type="region of interest" description="Disordered" evidence="7">
    <location>
        <begin position="334"/>
        <end position="393"/>
    </location>
</feature>
<evidence type="ECO:0000256" key="3">
    <source>
        <dbReference type="ARBA" id="ARBA00023015"/>
    </source>
</evidence>
<reference evidence="9" key="1">
    <citation type="journal article" date="2023" name="Mol. Phylogenet. Evol.">
        <title>Genome-scale phylogeny and comparative genomics of the fungal order Sordariales.</title>
        <authorList>
            <person name="Hensen N."/>
            <person name="Bonometti L."/>
            <person name="Westerberg I."/>
            <person name="Brannstrom I.O."/>
            <person name="Guillou S."/>
            <person name="Cros-Aarteil S."/>
            <person name="Calhoun S."/>
            <person name="Haridas S."/>
            <person name="Kuo A."/>
            <person name="Mondo S."/>
            <person name="Pangilinan J."/>
            <person name="Riley R."/>
            <person name="LaButti K."/>
            <person name="Andreopoulos B."/>
            <person name="Lipzen A."/>
            <person name="Chen C."/>
            <person name="Yan M."/>
            <person name="Daum C."/>
            <person name="Ng V."/>
            <person name="Clum A."/>
            <person name="Steindorff A."/>
            <person name="Ohm R.A."/>
            <person name="Martin F."/>
            <person name="Silar P."/>
            <person name="Natvig D.O."/>
            <person name="Lalanne C."/>
            <person name="Gautier V."/>
            <person name="Ament-Velasquez S.L."/>
            <person name="Kruys A."/>
            <person name="Hutchinson M.I."/>
            <person name="Powell A.J."/>
            <person name="Barry K."/>
            <person name="Miller A.N."/>
            <person name="Grigoriev I.V."/>
            <person name="Debuchy R."/>
            <person name="Gladieux P."/>
            <person name="Hiltunen Thoren M."/>
            <person name="Johannesson H."/>
        </authorList>
    </citation>
    <scope>NUCLEOTIDE SEQUENCE</scope>
    <source>
        <strain evidence="9">CBS 731.68</strain>
    </source>
</reference>
<comment type="caution">
    <text evidence="9">The sequence shown here is derived from an EMBL/GenBank/DDBJ whole genome shotgun (WGS) entry which is preliminary data.</text>
</comment>
<sequence length="749" mass="81869">MAQPPEAAPLRLQSSLDSAPVQPRVQPNLDALIVRVEQQEQRQQQQRHHHHQEPQQQLQQAQNQEKAQSPGLPHTNNTTPTIGSGTHSTEPERGHSPSTGDAKTRVEAILSADTGVNSYASAAAPAAHGAHDTQSDTQHNGGAPGPGLPDMSNTHQASGPARHPVTYASPASYPPAGMPPVSPYLYSTQSIPSDPYRPNPTTLPSMRTLDHRQPQTQPQQGIPLSAHMAGPVTPAPAPAHMAAYYGVHPQSHMYGLPDPNAMRFALAPGLGHDPRIALSGGRHKKEIKRRTKTGCLTCRKRRIKCDEGKPTCNNCKKSKRECMGYDPIFKQQHGPAAIQPAPSTQTPPAVSTTAVQAPTLPSSAPHPYQPTYSPSVPSTIAHDSSAIPSTAPYSVKPEPGYEYSTAIDPALQGTDAAGTRAPRYQQSNAAPSARSGPGIGDTNPLRGMKMRVDELIALGGVPPQPPATPPSVEMLDEITELYYDIYVPGLTLFFETCWYDFAKNPAMTANPSAVLLNNQPIVSLFASFIQSISDVKRADPADMVQSGHLESSLIWTLARLPHSIRLPQRQQYPDMIPGEFDHWEARGRVQVLEALLTGETILGNPLSPPPTGNNIHLLRRNEFEFWYQLANYLLQNHASSLPEDVLTRERYLNAMRSLLDGRENRDVLYSIAVLREYTAQWDAAYNEQNVPSHLEESDPRCKLAVATRFIRDESHSAGGTTNVVRRMAELAYRAFVRPGANVNRDRRRS</sequence>
<evidence type="ECO:0000256" key="2">
    <source>
        <dbReference type="ARBA" id="ARBA00022833"/>
    </source>
</evidence>
<keyword evidence="6" id="KW-0539">Nucleus</keyword>
<feature type="compositionally biased region" description="Polar residues" evidence="7">
    <location>
        <begin position="341"/>
        <end position="362"/>
    </location>
</feature>
<keyword evidence="4" id="KW-0238">DNA-binding</keyword>
<evidence type="ECO:0000313" key="9">
    <source>
        <dbReference type="EMBL" id="KAK4121623.1"/>
    </source>
</evidence>
<feature type="compositionally biased region" description="Polar residues" evidence="7">
    <location>
        <begin position="74"/>
        <end position="88"/>
    </location>
</feature>
<dbReference type="PROSITE" id="PS00463">
    <property type="entry name" value="ZN2_CY6_FUNGAL_1"/>
    <property type="match status" value="1"/>
</dbReference>
<dbReference type="SUPFAM" id="SSF57701">
    <property type="entry name" value="Zn2/Cys6 DNA-binding domain"/>
    <property type="match status" value="1"/>
</dbReference>
<evidence type="ECO:0000313" key="10">
    <source>
        <dbReference type="Proteomes" id="UP001302602"/>
    </source>
</evidence>
<feature type="region of interest" description="Disordered" evidence="7">
    <location>
        <begin position="1"/>
        <end position="102"/>
    </location>
</feature>
<dbReference type="InterPro" id="IPR052360">
    <property type="entry name" value="Transcr_Regulatory_Proteins"/>
</dbReference>
<keyword evidence="3" id="KW-0805">Transcription regulation</keyword>
<keyword evidence="10" id="KW-1185">Reference proteome</keyword>
<keyword evidence="2" id="KW-0862">Zinc</keyword>
<feature type="compositionally biased region" description="Low complexity" evidence="7">
    <location>
        <begin position="54"/>
        <end position="68"/>
    </location>
</feature>
<dbReference type="CDD" id="cd00067">
    <property type="entry name" value="GAL4"/>
    <property type="match status" value="1"/>
</dbReference>
<evidence type="ECO:0000256" key="7">
    <source>
        <dbReference type="SAM" id="MobiDB-lite"/>
    </source>
</evidence>
<organism evidence="9 10">
    <name type="scientific">Parathielavia appendiculata</name>
    <dbReference type="NCBI Taxonomy" id="2587402"/>
    <lineage>
        <taxon>Eukaryota</taxon>
        <taxon>Fungi</taxon>
        <taxon>Dikarya</taxon>
        <taxon>Ascomycota</taxon>
        <taxon>Pezizomycotina</taxon>
        <taxon>Sordariomycetes</taxon>
        <taxon>Sordariomycetidae</taxon>
        <taxon>Sordariales</taxon>
        <taxon>Chaetomiaceae</taxon>
        <taxon>Parathielavia</taxon>
    </lineage>
</organism>
<dbReference type="Proteomes" id="UP001302602">
    <property type="component" value="Unassembled WGS sequence"/>
</dbReference>
<dbReference type="Pfam" id="PF00172">
    <property type="entry name" value="Zn_clus"/>
    <property type="match status" value="1"/>
</dbReference>
<dbReference type="GO" id="GO:0000981">
    <property type="term" value="F:DNA-binding transcription factor activity, RNA polymerase II-specific"/>
    <property type="evidence" value="ECO:0007669"/>
    <property type="project" value="InterPro"/>
</dbReference>
<protein>
    <recommendedName>
        <fullName evidence="8">Zn(2)-C6 fungal-type domain-containing protein</fullName>
    </recommendedName>
</protein>
<dbReference type="PANTHER" id="PTHR36206">
    <property type="entry name" value="ASPERCRYPTIN BIOSYNTHESIS CLUSTER-SPECIFIC TRANSCRIPTION REGULATOR ATNN-RELATED"/>
    <property type="match status" value="1"/>
</dbReference>
<feature type="region of interest" description="Disordered" evidence="7">
    <location>
        <begin position="184"/>
        <end position="224"/>
    </location>
</feature>
<evidence type="ECO:0000256" key="5">
    <source>
        <dbReference type="ARBA" id="ARBA00023163"/>
    </source>
</evidence>
<dbReference type="InterPro" id="IPR001138">
    <property type="entry name" value="Zn2Cys6_DnaBD"/>
</dbReference>
<evidence type="ECO:0000256" key="4">
    <source>
        <dbReference type="ARBA" id="ARBA00023125"/>
    </source>
</evidence>
<feature type="region of interest" description="Disordered" evidence="7">
    <location>
        <begin position="420"/>
        <end position="444"/>
    </location>
</feature>
<gene>
    <name evidence="9" type="ORF">N657DRAFT_577165</name>
</gene>
<keyword evidence="5" id="KW-0804">Transcription</keyword>
<feature type="region of interest" description="Disordered" evidence="7">
    <location>
        <begin position="121"/>
        <end position="171"/>
    </location>
</feature>
<dbReference type="EMBL" id="MU853233">
    <property type="protein sequence ID" value="KAK4121623.1"/>
    <property type="molecule type" value="Genomic_DNA"/>
</dbReference>
<dbReference type="InterPro" id="IPR036864">
    <property type="entry name" value="Zn2-C6_fun-type_DNA-bd_sf"/>
</dbReference>
<reference evidence="9" key="2">
    <citation type="submission" date="2023-05" db="EMBL/GenBank/DDBJ databases">
        <authorList>
            <consortium name="Lawrence Berkeley National Laboratory"/>
            <person name="Steindorff A."/>
            <person name="Hensen N."/>
            <person name="Bonometti L."/>
            <person name="Westerberg I."/>
            <person name="Brannstrom I.O."/>
            <person name="Guillou S."/>
            <person name="Cros-Aarteil S."/>
            <person name="Calhoun S."/>
            <person name="Haridas S."/>
            <person name="Kuo A."/>
            <person name="Mondo S."/>
            <person name="Pangilinan J."/>
            <person name="Riley R."/>
            <person name="Labutti K."/>
            <person name="Andreopoulos B."/>
            <person name="Lipzen A."/>
            <person name="Chen C."/>
            <person name="Yanf M."/>
            <person name="Daum C."/>
            <person name="Ng V."/>
            <person name="Clum A."/>
            <person name="Ohm R."/>
            <person name="Martin F."/>
            <person name="Silar P."/>
            <person name="Natvig D."/>
            <person name="Lalanne C."/>
            <person name="Gautier V."/>
            <person name="Ament-Velasquez S.L."/>
            <person name="Kruys A."/>
            <person name="Hutchinson M.I."/>
            <person name="Powell A.J."/>
            <person name="Barry K."/>
            <person name="Miller A.N."/>
            <person name="Grigoriev I.V."/>
            <person name="Debuchy R."/>
            <person name="Gladieux P."/>
            <person name="Thoren M.H."/>
            <person name="Johannesson H."/>
        </authorList>
    </citation>
    <scope>NUCLEOTIDE SEQUENCE</scope>
    <source>
        <strain evidence="9">CBS 731.68</strain>
    </source>
</reference>
<dbReference type="GeneID" id="87826002"/>
<evidence type="ECO:0000256" key="6">
    <source>
        <dbReference type="ARBA" id="ARBA00023242"/>
    </source>
</evidence>
<name>A0AAN6TVU8_9PEZI</name>
<dbReference type="AlphaFoldDB" id="A0AAN6TVU8"/>
<dbReference type="SMART" id="SM00066">
    <property type="entry name" value="GAL4"/>
    <property type="match status" value="1"/>
</dbReference>
<proteinExistence type="predicted"/>
<evidence type="ECO:0000256" key="1">
    <source>
        <dbReference type="ARBA" id="ARBA00022723"/>
    </source>
</evidence>
<feature type="domain" description="Zn(2)-C6 fungal-type" evidence="8">
    <location>
        <begin position="294"/>
        <end position="322"/>
    </location>
</feature>
<dbReference type="PANTHER" id="PTHR36206:SF13">
    <property type="entry name" value="TRANSCRIPTIONAL REGULATORY PROTEIN MOC3"/>
    <property type="match status" value="1"/>
</dbReference>
<dbReference type="GO" id="GO:0003677">
    <property type="term" value="F:DNA binding"/>
    <property type="evidence" value="ECO:0007669"/>
    <property type="project" value="UniProtKB-KW"/>
</dbReference>
<dbReference type="RefSeq" id="XP_062645394.1">
    <property type="nucleotide sequence ID" value="XM_062789232.1"/>
</dbReference>
<dbReference type="Gene3D" id="4.10.240.10">
    <property type="entry name" value="Zn(2)-C6 fungal-type DNA-binding domain"/>
    <property type="match status" value="1"/>
</dbReference>
<dbReference type="GO" id="GO:0008270">
    <property type="term" value="F:zinc ion binding"/>
    <property type="evidence" value="ECO:0007669"/>
    <property type="project" value="InterPro"/>
</dbReference>
<feature type="compositionally biased region" description="Polar residues" evidence="7">
    <location>
        <begin position="370"/>
        <end position="392"/>
    </location>
</feature>
<keyword evidence="1" id="KW-0479">Metal-binding</keyword>
<evidence type="ECO:0000259" key="8">
    <source>
        <dbReference type="PROSITE" id="PS50048"/>
    </source>
</evidence>